<evidence type="ECO:0000313" key="1">
    <source>
        <dbReference type="EMBL" id="MBS9533111.1"/>
    </source>
</evidence>
<proteinExistence type="predicted"/>
<evidence type="ECO:0000313" key="2">
    <source>
        <dbReference type="Proteomes" id="UP001519535"/>
    </source>
</evidence>
<name>A0ABS5RFQ1_9MYCO</name>
<dbReference type="EMBL" id="JAHCLR010000007">
    <property type="protein sequence ID" value="MBS9533111.1"/>
    <property type="molecule type" value="Genomic_DNA"/>
</dbReference>
<comment type="caution">
    <text evidence="1">The sequence shown here is derived from an EMBL/GenBank/DDBJ whole genome shotgun (WGS) entry which is preliminary data.</text>
</comment>
<organism evidence="1 2">
    <name type="scientific">Mycolicibacter acidiphilus</name>
    <dbReference type="NCBI Taxonomy" id="2835306"/>
    <lineage>
        <taxon>Bacteria</taxon>
        <taxon>Bacillati</taxon>
        <taxon>Actinomycetota</taxon>
        <taxon>Actinomycetes</taxon>
        <taxon>Mycobacteriales</taxon>
        <taxon>Mycobacteriaceae</taxon>
        <taxon>Mycolicibacter</taxon>
    </lineage>
</organism>
<keyword evidence="2" id="KW-1185">Reference proteome</keyword>
<dbReference type="SUPFAM" id="SSF54909">
    <property type="entry name" value="Dimeric alpha+beta barrel"/>
    <property type="match status" value="1"/>
</dbReference>
<dbReference type="Proteomes" id="UP001519535">
    <property type="component" value="Unassembled WGS sequence"/>
</dbReference>
<gene>
    <name evidence="1" type="ORF">KIH27_05845</name>
</gene>
<dbReference type="RefSeq" id="WP_214092002.1">
    <property type="nucleotide sequence ID" value="NZ_JAHCLR010000007.1"/>
</dbReference>
<sequence>MEKVVAVLRSADADERWCERIRGPVTEELLDLGLPGLAVNVRDAAVRDTTLVLTTLEPPVAAVVSMWTRQHYSEQTRAAIDLLAAESEALSAYLVTESVPLAPPDPGSGQRTAGLANIALLRRPDDLDHATWLHRWQIDHTPVAIADQGTFGYTQNAVVRPLTADAPAVAGIVEELFPAAAMTDPLAWYGAADDADLRERRSRMLASVRRFGADIDLDTRRDPLPPWPITGPNGTVRSSI</sequence>
<dbReference type="InterPro" id="IPR011008">
    <property type="entry name" value="Dimeric_a/b-barrel"/>
</dbReference>
<accession>A0ABS5RFQ1</accession>
<reference evidence="1 2" key="1">
    <citation type="submission" date="2021-05" db="EMBL/GenBank/DDBJ databases">
        <title>Mycobacterium acidophilum sp. nov., an extremely acid-tolerant member of the genus Mycobacterium.</title>
        <authorList>
            <person name="Xia J."/>
        </authorList>
    </citation>
    <scope>NUCLEOTIDE SEQUENCE [LARGE SCALE GENOMIC DNA]</scope>
    <source>
        <strain evidence="1 2">M1</strain>
    </source>
</reference>
<protein>
    <submittedName>
        <fullName evidence="1">EthD domain-containing protein</fullName>
    </submittedName>
</protein>